<feature type="compositionally biased region" description="Polar residues" evidence="1">
    <location>
        <begin position="420"/>
        <end position="444"/>
    </location>
</feature>
<dbReference type="PANTHER" id="PTHR34837:SF1">
    <property type="entry name" value="LOW PROTEIN: ZINC FINGER CCCH DOMAIN PROTEIN"/>
    <property type="match status" value="1"/>
</dbReference>
<dbReference type="EMBL" id="CAXHTB010000014">
    <property type="protein sequence ID" value="CAL0319503.1"/>
    <property type="molecule type" value="Genomic_DNA"/>
</dbReference>
<dbReference type="AlphaFoldDB" id="A0AAV1XD00"/>
<feature type="compositionally biased region" description="Basic and acidic residues" evidence="1">
    <location>
        <begin position="538"/>
        <end position="569"/>
    </location>
</feature>
<dbReference type="PANTHER" id="PTHR34837">
    <property type="entry name" value="OS05G0595500 PROTEIN"/>
    <property type="match status" value="1"/>
</dbReference>
<proteinExistence type="predicted"/>
<organism evidence="2 3">
    <name type="scientific">Lupinus luteus</name>
    <name type="common">European yellow lupine</name>
    <dbReference type="NCBI Taxonomy" id="3873"/>
    <lineage>
        <taxon>Eukaryota</taxon>
        <taxon>Viridiplantae</taxon>
        <taxon>Streptophyta</taxon>
        <taxon>Embryophyta</taxon>
        <taxon>Tracheophyta</taxon>
        <taxon>Spermatophyta</taxon>
        <taxon>Magnoliopsida</taxon>
        <taxon>eudicotyledons</taxon>
        <taxon>Gunneridae</taxon>
        <taxon>Pentapetalae</taxon>
        <taxon>rosids</taxon>
        <taxon>fabids</taxon>
        <taxon>Fabales</taxon>
        <taxon>Fabaceae</taxon>
        <taxon>Papilionoideae</taxon>
        <taxon>50 kb inversion clade</taxon>
        <taxon>genistoids sensu lato</taxon>
        <taxon>core genistoids</taxon>
        <taxon>Genisteae</taxon>
        <taxon>Lupinus</taxon>
    </lineage>
</organism>
<evidence type="ECO:0000313" key="2">
    <source>
        <dbReference type="EMBL" id="CAL0319503.1"/>
    </source>
</evidence>
<evidence type="ECO:0000256" key="1">
    <source>
        <dbReference type="SAM" id="MobiDB-lite"/>
    </source>
</evidence>
<comment type="caution">
    <text evidence="2">The sequence shown here is derived from an EMBL/GenBank/DDBJ whole genome shotgun (WGS) entry which is preliminary data.</text>
</comment>
<gene>
    <name evidence="2" type="ORF">LLUT_LOCUS20563</name>
</gene>
<feature type="compositionally biased region" description="Basic and acidic residues" evidence="1">
    <location>
        <begin position="127"/>
        <end position="148"/>
    </location>
</feature>
<feature type="region of interest" description="Disordered" evidence="1">
    <location>
        <begin position="1"/>
        <end position="598"/>
    </location>
</feature>
<keyword evidence="3" id="KW-1185">Reference proteome</keyword>
<feature type="compositionally biased region" description="Polar residues" evidence="1">
    <location>
        <begin position="574"/>
        <end position="589"/>
    </location>
</feature>
<reference evidence="2 3" key="1">
    <citation type="submission" date="2024-03" db="EMBL/GenBank/DDBJ databases">
        <authorList>
            <person name="Martinez-Hernandez J."/>
        </authorList>
    </citation>
    <scope>NUCLEOTIDE SEQUENCE [LARGE SCALE GENOMIC DNA]</scope>
</reference>
<feature type="compositionally biased region" description="Basic and acidic residues" evidence="1">
    <location>
        <begin position="1049"/>
        <end position="1061"/>
    </location>
</feature>
<protein>
    <submittedName>
        <fullName evidence="2">Uncharacterized protein</fullName>
    </submittedName>
</protein>
<feature type="region of interest" description="Disordered" evidence="1">
    <location>
        <begin position="1107"/>
        <end position="1135"/>
    </location>
</feature>
<evidence type="ECO:0000313" key="3">
    <source>
        <dbReference type="Proteomes" id="UP001497480"/>
    </source>
</evidence>
<feature type="compositionally biased region" description="Basic and acidic residues" evidence="1">
    <location>
        <begin position="85"/>
        <end position="120"/>
    </location>
</feature>
<sequence>MPRSSKHKSSKHGSRDAREYSDSERDSGVKDRRSKDDSATAAAKVEKRRVVVDSNVKEGEFSDEYGGGSSKRRKDGGDRWNGGGDDDRGGEARNKESKSSRGREEEGEEVKRSGGKHRDSSIVVSAGRKESRESERRLKDGRSEKIVDADDDEELQQQRVNKQVLENNSDSRKIDELRSPELDNQFERRMRKRRDNYVEGGKLQDDAGDGYDRNKDDNAKDGKKKDDRRKDEKYRDKYREEVDRENKHRHDKQRDERPTKDHTSIRSDDKHSREEKNSLESRHKRTKLPEGDRDHSRNGERERNRDFEYVRDRERRSERDRERDNDVDRDRDHDRDWDWDLDQYHDRDRDRERDRHRDGAYVGERSARSKEGGTKKRTLDDRDDFSDSKSRVVKSHYPDAEKRSLSNSRADSDIDRGRSQPRQVHADSSGTSNKYRSSPVSNSHISKDEYRNANAEDPKYRDSTIEQRTKGSREGYSEISERAPKYKLMEKPTKIDEGPVGDLSTERSSGAKASPKGLIRSSSTSIERRHVNKSGVKRSVEIDEGGRWHSIDARDDRLGRESTLEKPPLDEPSQPDSSFYGRTSQTNASLIPPPPAFRAALDRPYMGSMEEDVRDNSNNRYRRNGDPGFGRVHGGNSWRAVPNWTSPLPNGFVPFPPGPAHGGFQTMMPQFTSQPIFGIRPPIDHAGIPYHIADGDRFPGHLHPPLGWQNMMDGTRPPHLHGWDSNNGIFRDDPHMYGGTDWDRNRHPTNSHGWESGSETWKEHNSESKKDLISPACKDESVPALVNNDVADQTTKISPDKHEQGGFHNKLPETKLASLSSPAKVPLNSSSATILEKVHDTSTQSDSSSLLSRFYLLKLDISKDLVLPELYDQCMCVVNADKNESTDADVSIEPFLKNDRRAQQKYAATLSRRPPFPEIDNSIFQRAMDLYKKQRMKLPNEGKIGIIVPSNQMEVDESLPASSLENKQVSVSASDGTKDVLIPAVEVEQMNALSPAKQHLEEINETCNQMEQDYDSTHSLKIDVAGKSSVYENQEEGVAALGENEGEITSDKVKSNDKEESYSMASKNEAELAPALQEEGDNMNSKAKTTDDDIKVNPLILGDGSPNVCDSLMPGSNESESLILSRIHHSPESTH</sequence>
<feature type="compositionally biased region" description="Basic and acidic residues" evidence="1">
    <location>
        <begin position="202"/>
        <end position="418"/>
    </location>
</feature>
<dbReference type="Proteomes" id="UP001497480">
    <property type="component" value="Unassembled WGS sequence"/>
</dbReference>
<feature type="compositionally biased region" description="Basic residues" evidence="1">
    <location>
        <begin position="1"/>
        <end position="12"/>
    </location>
</feature>
<feature type="region of interest" description="Disordered" evidence="1">
    <location>
        <begin position="1043"/>
        <end position="1068"/>
    </location>
</feature>
<accession>A0AAV1XD00</accession>
<feature type="compositionally biased region" description="Polar residues" evidence="1">
    <location>
        <begin position="157"/>
        <end position="168"/>
    </location>
</feature>
<feature type="compositionally biased region" description="Basic and acidic residues" evidence="1">
    <location>
        <begin position="169"/>
        <end position="188"/>
    </location>
</feature>
<feature type="compositionally biased region" description="Basic and acidic residues" evidence="1">
    <location>
        <begin position="445"/>
        <end position="497"/>
    </location>
</feature>
<name>A0AAV1XD00_LUPLU</name>
<feature type="compositionally biased region" description="Basic and acidic residues" evidence="1">
    <location>
        <begin position="13"/>
        <end position="60"/>
    </location>
</feature>